<reference evidence="1 2" key="1">
    <citation type="submission" date="2019-03" db="EMBL/GenBank/DDBJ databases">
        <title>Sequencing the genomes of 1000 actinobacteria strains.</title>
        <authorList>
            <person name="Klenk H.-P."/>
        </authorList>
    </citation>
    <scope>NUCLEOTIDE SEQUENCE [LARGE SCALE GENOMIC DNA]</scope>
    <source>
        <strain evidence="1 2">DSM 44969</strain>
    </source>
</reference>
<dbReference type="InterPro" id="IPR046030">
    <property type="entry name" value="DUF5988"/>
</dbReference>
<dbReference type="OrthoDB" id="3402203at2"/>
<dbReference type="Pfam" id="PF19450">
    <property type="entry name" value="DUF5988"/>
    <property type="match status" value="1"/>
</dbReference>
<dbReference type="RefSeq" id="WP_132431033.1">
    <property type="nucleotide sequence ID" value="NZ_SMFZ01000002.1"/>
</dbReference>
<proteinExistence type="predicted"/>
<dbReference type="EMBL" id="SMFZ01000002">
    <property type="protein sequence ID" value="TCK22286.1"/>
    <property type="molecule type" value="Genomic_DNA"/>
</dbReference>
<dbReference type="Proteomes" id="UP000295560">
    <property type="component" value="Unassembled WGS sequence"/>
</dbReference>
<sequence length="71" mass="7627">MERTIDSGTDVVLEGGPAGATLADALVAALPTGPDRLKIPHRGGYEHFERHDDAAQGPVVYRWVTRTTIAE</sequence>
<keyword evidence="2" id="KW-1185">Reference proteome</keyword>
<comment type="caution">
    <text evidence="1">The sequence shown here is derived from an EMBL/GenBank/DDBJ whole genome shotgun (WGS) entry which is preliminary data.</text>
</comment>
<dbReference type="AlphaFoldDB" id="A0A4V6NDF5"/>
<evidence type="ECO:0000313" key="1">
    <source>
        <dbReference type="EMBL" id="TCK22286.1"/>
    </source>
</evidence>
<evidence type="ECO:0000313" key="2">
    <source>
        <dbReference type="Proteomes" id="UP000295560"/>
    </source>
</evidence>
<gene>
    <name evidence="1" type="ORF">EV378_6287</name>
</gene>
<organism evidence="1 2">
    <name type="scientific">Pseudonocardia endophytica</name>
    <dbReference type="NCBI Taxonomy" id="401976"/>
    <lineage>
        <taxon>Bacteria</taxon>
        <taxon>Bacillati</taxon>
        <taxon>Actinomycetota</taxon>
        <taxon>Actinomycetes</taxon>
        <taxon>Pseudonocardiales</taxon>
        <taxon>Pseudonocardiaceae</taxon>
        <taxon>Pseudonocardia</taxon>
    </lineage>
</organism>
<accession>A0A4V6NDF5</accession>
<protein>
    <submittedName>
        <fullName evidence="1">Uncharacterized protein</fullName>
    </submittedName>
</protein>
<name>A0A4V6NDF5_PSEEN</name>